<dbReference type="InterPro" id="IPR052102">
    <property type="entry name" value="Enkurin_domain-protein"/>
</dbReference>
<gene>
    <name evidence="9" type="ORF">CUR178_08462</name>
</gene>
<dbReference type="Pfam" id="PF13864">
    <property type="entry name" value="Enkurin"/>
    <property type="match status" value="1"/>
</dbReference>
<keyword evidence="10" id="KW-1185">Reference proteome</keyword>
<dbReference type="PANTHER" id="PTHR21490:SF2">
    <property type="entry name" value="ENKURIN DOMAIN-CONTAINING PROTEIN 1"/>
    <property type="match status" value="1"/>
</dbReference>
<feature type="region of interest" description="Disordered" evidence="7">
    <location>
        <begin position="50"/>
        <end position="73"/>
    </location>
</feature>
<dbReference type="OrthoDB" id="10264920at2759"/>
<dbReference type="PANTHER" id="PTHR21490">
    <property type="entry name" value="ENKURIN-RELATED"/>
    <property type="match status" value="1"/>
</dbReference>
<dbReference type="EMBL" id="JAFHKP010000001">
    <property type="protein sequence ID" value="KAG5487376.1"/>
    <property type="molecule type" value="Genomic_DNA"/>
</dbReference>
<evidence type="ECO:0000259" key="8">
    <source>
        <dbReference type="PROSITE" id="PS51665"/>
    </source>
</evidence>
<keyword evidence="3" id="KW-0963">Cytoplasm</keyword>
<dbReference type="KEGG" id="lenr:94175599"/>
<dbReference type="InterPro" id="IPR027012">
    <property type="entry name" value="Enkurin_dom"/>
</dbReference>
<feature type="domain" description="Enkurin" evidence="8">
    <location>
        <begin position="188"/>
        <end position="280"/>
    </location>
</feature>
<comment type="caution">
    <text evidence="9">The sequence shown here is derived from an EMBL/GenBank/DDBJ whole genome shotgun (WGS) entry which is preliminary data.</text>
</comment>
<proteinExistence type="predicted"/>
<accession>A0A836HZS3</accession>
<dbReference type="GeneID" id="94175599"/>
<keyword evidence="4" id="KW-0206">Cytoskeleton</keyword>
<dbReference type="GO" id="GO:0005929">
    <property type="term" value="C:cilium"/>
    <property type="evidence" value="ECO:0007669"/>
    <property type="project" value="UniProtKB-SubCell"/>
</dbReference>
<sequence>MPQNAAQLNRMQIREQEALNRQRRIQDEAVMRRESEAVRRTQSHYNYVASHGYGRTGGGGAASPSSSPGASGEVQIRVYVRECDERDSRSFCYRENATASATSNTTGLRSAASESTSSASYGAGGGAVGSLPPISSSVRSKAPRAPRVSAASGSGGGSADISLGAASTGVVAPSRARVPRYLQQRKAELAAEKEAVAVELERQRQLSLIPAGQRRVSEAEKADTLRRLDERQQELEGQLGRIPIRFDTQSIQQRRRAIEDELRQIEATRNKYATKGTLFVPLG</sequence>
<evidence type="ECO:0000256" key="1">
    <source>
        <dbReference type="ARBA" id="ARBA00004138"/>
    </source>
</evidence>
<dbReference type="AlphaFoldDB" id="A0A836HZS3"/>
<feature type="coiled-coil region" evidence="6">
    <location>
        <begin position="248"/>
        <end position="275"/>
    </location>
</feature>
<dbReference type="Proteomes" id="UP000674179">
    <property type="component" value="Chromosome 1"/>
</dbReference>
<dbReference type="GO" id="GO:0005881">
    <property type="term" value="C:cytoplasmic microtubule"/>
    <property type="evidence" value="ECO:0007669"/>
    <property type="project" value="TreeGrafter"/>
</dbReference>
<evidence type="ECO:0000256" key="5">
    <source>
        <dbReference type="ARBA" id="ARBA00023273"/>
    </source>
</evidence>
<evidence type="ECO:0000256" key="2">
    <source>
        <dbReference type="ARBA" id="ARBA00004245"/>
    </source>
</evidence>
<reference evidence="9 10" key="1">
    <citation type="submission" date="2021-02" db="EMBL/GenBank/DDBJ databases">
        <title>Leishmania (Mundinia) enrietti genome sequencing and assembly.</title>
        <authorList>
            <person name="Almutairi H."/>
            <person name="Gatherer D."/>
        </authorList>
    </citation>
    <scope>NUCLEOTIDE SEQUENCE [LARGE SCALE GENOMIC DNA]</scope>
    <source>
        <strain evidence="9">CUR178</strain>
    </source>
</reference>
<name>A0A836HZS3_LEIEN</name>
<dbReference type="RefSeq" id="XP_067696192.1">
    <property type="nucleotide sequence ID" value="XM_067840089.1"/>
</dbReference>
<protein>
    <recommendedName>
        <fullName evidence="8">Enkurin domain-containing protein</fullName>
    </recommendedName>
</protein>
<dbReference type="PROSITE" id="PS51665">
    <property type="entry name" value="ENKURIN"/>
    <property type="match status" value="1"/>
</dbReference>
<evidence type="ECO:0000256" key="7">
    <source>
        <dbReference type="SAM" id="MobiDB-lite"/>
    </source>
</evidence>
<evidence type="ECO:0000313" key="9">
    <source>
        <dbReference type="EMBL" id="KAG5487376.1"/>
    </source>
</evidence>
<evidence type="ECO:0000256" key="3">
    <source>
        <dbReference type="ARBA" id="ARBA00022490"/>
    </source>
</evidence>
<organism evidence="9 10">
    <name type="scientific">Leishmania enriettii</name>
    <dbReference type="NCBI Taxonomy" id="5663"/>
    <lineage>
        <taxon>Eukaryota</taxon>
        <taxon>Discoba</taxon>
        <taxon>Euglenozoa</taxon>
        <taxon>Kinetoplastea</taxon>
        <taxon>Metakinetoplastina</taxon>
        <taxon>Trypanosomatida</taxon>
        <taxon>Trypanosomatidae</taxon>
        <taxon>Leishmaniinae</taxon>
        <taxon>Leishmania</taxon>
    </lineage>
</organism>
<evidence type="ECO:0000256" key="4">
    <source>
        <dbReference type="ARBA" id="ARBA00023212"/>
    </source>
</evidence>
<keyword evidence="5" id="KW-0966">Cell projection</keyword>
<keyword evidence="6" id="KW-0175">Coiled coil</keyword>
<feature type="compositionally biased region" description="Low complexity" evidence="7">
    <location>
        <begin position="62"/>
        <end position="72"/>
    </location>
</feature>
<feature type="region of interest" description="Disordered" evidence="7">
    <location>
        <begin position="132"/>
        <end position="159"/>
    </location>
</feature>
<evidence type="ECO:0000313" key="10">
    <source>
        <dbReference type="Proteomes" id="UP000674179"/>
    </source>
</evidence>
<evidence type="ECO:0000256" key="6">
    <source>
        <dbReference type="SAM" id="Coils"/>
    </source>
</evidence>
<comment type="subcellular location">
    <subcellularLocation>
        <location evidence="1">Cell projection</location>
        <location evidence="1">Cilium</location>
    </subcellularLocation>
    <subcellularLocation>
        <location evidence="2">Cytoplasm</location>
        <location evidence="2">Cytoskeleton</location>
    </subcellularLocation>
</comment>